<accession>A0A6B8VP18</accession>
<dbReference type="EMBL" id="CP046452">
    <property type="protein sequence ID" value="QGU01541.1"/>
    <property type="molecule type" value="Genomic_DNA"/>
</dbReference>
<organism evidence="1 2">
    <name type="scientific">Corynebacterium kalinowskii</name>
    <dbReference type="NCBI Taxonomy" id="2675216"/>
    <lineage>
        <taxon>Bacteria</taxon>
        <taxon>Bacillati</taxon>
        <taxon>Actinomycetota</taxon>
        <taxon>Actinomycetes</taxon>
        <taxon>Mycobacteriales</taxon>
        <taxon>Corynebacteriaceae</taxon>
        <taxon>Corynebacterium</taxon>
    </lineage>
</organism>
<evidence type="ECO:0000313" key="2">
    <source>
        <dbReference type="Proteomes" id="UP000427071"/>
    </source>
</evidence>
<proteinExistence type="predicted"/>
<evidence type="ECO:0000313" key="1">
    <source>
        <dbReference type="EMBL" id="QGU01541.1"/>
    </source>
</evidence>
<dbReference type="RefSeq" id="WP_156191934.1">
    <property type="nucleotide sequence ID" value="NZ_CP046452.1"/>
</dbReference>
<keyword evidence="2" id="KW-1185">Reference proteome</keyword>
<reference evidence="2" key="1">
    <citation type="submission" date="2019-11" db="EMBL/GenBank/DDBJ databases">
        <title>Complete genome sequence of Corynebacterium kalinowskii 1959, a novel Corynebacterium species isolated from soil of a small paddock in Vilsendorf, Germany.</title>
        <authorList>
            <person name="Schaffert L."/>
            <person name="Ruwe M."/>
            <person name="Milse J."/>
            <person name="Hanuschka K."/>
            <person name="Ortseifen V."/>
            <person name="Droste J."/>
            <person name="Brandt D."/>
            <person name="Schlueter L."/>
            <person name="Kutter Y."/>
            <person name="Vinke S."/>
            <person name="Viehoefer P."/>
            <person name="Jacob L."/>
            <person name="Luebke N.-C."/>
            <person name="Schulte-Berndt E."/>
            <person name="Hain C."/>
            <person name="Linder M."/>
            <person name="Schmidt P."/>
            <person name="Wollenschlaeger L."/>
            <person name="Luttermann T."/>
            <person name="Thieme E."/>
            <person name="Hassa J."/>
            <person name="Haak M."/>
            <person name="Wittchen M."/>
            <person name="Mentz A."/>
            <person name="Persicke M."/>
            <person name="Busche T."/>
            <person name="Ruckert C."/>
        </authorList>
    </citation>
    <scope>NUCLEOTIDE SEQUENCE [LARGE SCALE GENOMIC DNA]</scope>
    <source>
        <strain evidence="2">1959</strain>
    </source>
</reference>
<dbReference type="AlphaFoldDB" id="A0A6B8VP18"/>
<dbReference type="Proteomes" id="UP000427071">
    <property type="component" value="Chromosome"/>
</dbReference>
<dbReference type="PROSITE" id="PS51257">
    <property type="entry name" value="PROKAR_LIPOPROTEIN"/>
    <property type="match status" value="1"/>
</dbReference>
<name>A0A6B8VP18_9CORY</name>
<dbReference type="KEGG" id="ckw:CKALI_03290"/>
<protein>
    <submittedName>
        <fullName evidence="1">Uncharacterized protein</fullName>
    </submittedName>
</protein>
<sequence length="436" mass="45772">MRRLALLSLAAVLAGCSPQEPLVPPSEPTAQPSAITEAPAALPENKFSTLADAYGKVLDNPGSFEFNKTDRFQPTGTFSYALAEVTGDDSPELLVKEDAKDYYAPVTVFSQPEGQALFNTREVLIWGAGSAGGGRADIATSGSGNGLYQYTGQSVSDVWDSEHFVVSEGKIVPGKGKSKVPFSSRFDSEHLPVTWIPTTDRQPLEQLRAGSVMPPQQPAPGAAAAAVVEKCGTVGEKAVFTGTTQTSCKFAKAVALAAMGKAGSFAVQVASPVTGQNYDMSCSEVGGDMVCTGGNSATVIIRPAGPGDAQASAYEYAFEGTVVVKGPSEVDNGYGVPNGERSDSEYLILVLDAPQVVTAPKAGSTATKSISAIGLGKKEYISSWLPDTSGPWRQYVGKRIRLHANSNSMYFQSDASLPMGMPRIGSKDNYEVEVLN</sequence>
<gene>
    <name evidence="1" type="ORF">CKALI_03290</name>
</gene>